<dbReference type="EMBL" id="HACA01007812">
    <property type="protein sequence ID" value="CDW25173.1"/>
    <property type="molecule type" value="Transcribed_RNA"/>
</dbReference>
<accession>A0A0K2TGK6</accession>
<sequence>MVLLQLHCLLMLNYQIPSVINKSITQNPSIHGVISLIVIYTCILLNKMFKKIIDMFIMIQFLLFEKNNKFHPLGNCPYICKQTWII</sequence>
<feature type="transmembrane region" description="Helical" evidence="1">
    <location>
        <begin position="31"/>
        <end position="49"/>
    </location>
</feature>
<evidence type="ECO:0000256" key="1">
    <source>
        <dbReference type="SAM" id="Phobius"/>
    </source>
</evidence>
<evidence type="ECO:0000313" key="2">
    <source>
        <dbReference type="EMBL" id="CDW25173.1"/>
    </source>
</evidence>
<protein>
    <submittedName>
        <fullName evidence="2">Uncharacterized protein</fullName>
    </submittedName>
</protein>
<keyword evidence="1" id="KW-0472">Membrane</keyword>
<keyword evidence="1" id="KW-0812">Transmembrane</keyword>
<name>A0A0K2TGK6_LEPSM</name>
<organism evidence="2">
    <name type="scientific">Lepeophtheirus salmonis</name>
    <name type="common">Salmon louse</name>
    <name type="synonym">Caligus salmonis</name>
    <dbReference type="NCBI Taxonomy" id="72036"/>
    <lineage>
        <taxon>Eukaryota</taxon>
        <taxon>Metazoa</taxon>
        <taxon>Ecdysozoa</taxon>
        <taxon>Arthropoda</taxon>
        <taxon>Crustacea</taxon>
        <taxon>Multicrustacea</taxon>
        <taxon>Hexanauplia</taxon>
        <taxon>Copepoda</taxon>
        <taxon>Siphonostomatoida</taxon>
        <taxon>Caligidae</taxon>
        <taxon>Lepeophtheirus</taxon>
    </lineage>
</organism>
<proteinExistence type="predicted"/>
<dbReference type="AlphaFoldDB" id="A0A0K2TGK6"/>
<reference evidence="2" key="1">
    <citation type="submission" date="2014-05" db="EMBL/GenBank/DDBJ databases">
        <authorList>
            <person name="Chronopoulou M."/>
        </authorList>
    </citation>
    <scope>NUCLEOTIDE SEQUENCE</scope>
    <source>
        <tissue evidence="2">Whole organism</tissue>
    </source>
</reference>
<keyword evidence="1" id="KW-1133">Transmembrane helix</keyword>